<protein>
    <submittedName>
        <fullName evidence="2">Uncharacterized protein</fullName>
    </submittedName>
</protein>
<feature type="signal peptide" evidence="1">
    <location>
        <begin position="1"/>
        <end position="25"/>
    </location>
</feature>
<proteinExistence type="predicted"/>
<keyword evidence="1" id="KW-0732">Signal</keyword>
<accession>A0A7S4IFW3</accession>
<evidence type="ECO:0000313" key="2">
    <source>
        <dbReference type="EMBL" id="CAE2228171.1"/>
    </source>
</evidence>
<evidence type="ECO:0000256" key="1">
    <source>
        <dbReference type="SAM" id="SignalP"/>
    </source>
</evidence>
<gene>
    <name evidence="2" type="ORF">OAUR00152_LOCUS10929</name>
</gene>
<name>A0A7S4IFW3_9STRA</name>
<dbReference type="AlphaFoldDB" id="A0A7S4IFW3"/>
<feature type="chain" id="PRO_5031254316" evidence="1">
    <location>
        <begin position="26"/>
        <end position="416"/>
    </location>
</feature>
<organism evidence="2">
    <name type="scientific">Odontella aurita</name>
    <dbReference type="NCBI Taxonomy" id="265563"/>
    <lineage>
        <taxon>Eukaryota</taxon>
        <taxon>Sar</taxon>
        <taxon>Stramenopiles</taxon>
        <taxon>Ochrophyta</taxon>
        <taxon>Bacillariophyta</taxon>
        <taxon>Mediophyceae</taxon>
        <taxon>Biddulphiophycidae</taxon>
        <taxon>Eupodiscales</taxon>
        <taxon>Odontellaceae</taxon>
        <taxon>Odontella</taxon>
    </lineage>
</organism>
<sequence length="416" mass="47336">MRGGKLAYSLGIASLLLLCYSKVLSDLLRLFSCTTAIAPTMMPHNDADAIANDGPDVSNADDPCAAWVSNFFRMNECFRSYSDKSSSCSVAAPVHHYAVYDGQGFGRIIDHSVHTCMFAADLRRPCVIDLDARDRYYTWRSFINVGTYNWDWRIVQHHENILDALGKLEKPGSAEWKEPFEYDDVLPMVWREDWGTAKRHFEYWSGYNNATRDKILLSPNWGPWFVKKVSWPTTDRKTLGCSRQRLHTKIQNAMYAPTSLALELHRERRNLVIGASAYGSIHLRLSLFKRTQDQIVKSLKSCLEMYPRIEKWWLIADNNGLDMANNISENIGKIRHAYTEELFNRTMNKHSGMEMKKLFAHETMAPSIQDWMVLHESDVAIVSRGSFGSTGARGNGKVPAGECGALKMQVFAKDSQ</sequence>
<dbReference type="EMBL" id="HBKQ01016254">
    <property type="protein sequence ID" value="CAE2228171.1"/>
    <property type="molecule type" value="Transcribed_RNA"/>
</dbReference>
<reference evidence="2" key="1">
    <citation type="submission" date="2021-01" db="EMBL/GenBank/DDBJ databases">
        <authorList>
            <person name="Corre E."/>
            <person name="Pelletier E."/>
            <person name="Niang G."/>
            <person name="Scheremetjew M."/>
            <person name="Finn R."/>
            <person name="Kale V."/>
            <person name="Holt S."/>
            <person name="Cochrane G."/>
            <person name="Meng A."/>
            <person name="Brown T."/>
            <person name="Cohen L."/>
        </authorList>
    </citation>
    <scope>NUCLEOTIDE SEQUENCE</scope>
    <source>
        <strain evidence="2">Isolate 1302-5</strain>
    </source>
</reference>